<dbReference type="PANTHER" id="PTHR30405">
    <property type="entry name" value="TRANSPOSASE"/>
    <property type="match status" value="1"/>
</dbReference>
<dbReference type="Pfam" id="PF07282">
    <property type="entry name" value="Cas12f1-like_TNB"/>
    <property type="match status" value="1"/>
</dbReference>
<dbReference type="OrthoDB" id="4278026at2"/>
<proteinExistence type="predicted"/>
<dbReference type="GO" id="GO:0003677">
    <property type="term" value="F:DNA binding"/>
    <property type="evidence" value="ECO:0007669"/>
    <property type="project" value="UniProtKB-KW"/>
</dbReference>
<keyword evidence="1" id="KW-0238">DNA-binding</keyword>
<dbReference type="NCBIfam" id="TIGR01766">
    <property type="entry name" value="IS200/IS605 family accessory protein TnpB-like domain"/>
    <property type="match status" value="1"/>
</dbReference>
<sequence>MATKTFLVRLKSLSKKKHKQFVCEQQTFASCVNHCVERLQSGEKLSSKNVPFDLKSAIKNEGIRKAKKAVSDVKKGLAKTVPTFRSSLGIKINNQNWNTVEKNGRWYIAFTTNEGKKTFPVVETEYVHTYFPFFTYQNREFRGTIEVLRKGRDWYVAVPVQVSSELDAEKTHKPYEAYTPVGVDLGLRHLAVLSEPVSGIRQFFSGKEVGFKRRHFRSLRRSLGKKKAQRALEHVGKKESRWMKDYNRKLAKAIVDFARQFDNPMIKMEQLDDIRKTCKSLKRADRTIHSWAFYQLKQFIREKAADYNIPVVDINPYQTSQECFLCGYAEKGNRHMDTFHCKKCGHSNHADLNASNNIATSTSLAV</sequence>
<dbReference type="STRING" id="570947.SAMN05421687_10283"/>
<dbReference type="InterPro" id="IPR010095">
    <property type="entry name" value="Cas12f1-like_TNB"/>
</dbReference>
<accession>A0A1N7IS97</accession>
<dbReference type="PANTHER" id="PTHR30405:SF11">
    <property type="entry name" value="RNA-GUIDED DNA ENDONUCLEASE RV2885C-RELATED"/>
    <property type="match status" value="1"/>
</dbReference>
<evidence type="ECO:0000313" key="3">
    <source>
        <dbReference type="EMBL" id="SIS39910.1"/>
    </source>
</evidence>
<dbReference type="NCBIfam" id="NF040570">
    <property type="entry name" value="guided_TnpB"/>
    <property type="match status" value="1"/>
</dbReference>
<dbReference type="Proteomes" id="UP000187608">
    <property type="component" value="Unassembled WGS sequence"/>
</dbReference>
<evidence type="ECO:0000313" key="4">
    <source>
        <dbReference type="Proteomes" id="UP000187608"/>
    </source>
</evidence>
<organism evidence="3 4">
    <name type="scientific">Salimicrobium flavidum</name>
    <dbReference type="NCBI Taxonomy" id="570947"/>
    <lineage>
        <taxon>Bacteria</taxon>
        <taxon>Bacillati</taxon>
        <taxon>Bacillota</taxon>
        <taxon>Bacilli</taxon>
        <taxon>Bacillales</taxon>
        <taxon>Bacillaceae</taxon>
        <taxon>Salimicrobium</taxon>
    </lineage>
</organism>
<feature type="domain" description="Cas12f1-like TNB" evidence="2">
    <location>
        <begin position="293"/>
        <end position="358"/>
    </location>
</feature>
<dbReference type="EMBL" id="FTOC01000002">
    <property type="protein sequence ID" value="SIS39910.1"/>
    <property type="molecule type" value="Genomic_DNA"/>
</dbReference>
<gene>
    <name evidence="3" type="ORF">SAMN05421687_10283</name>
</gene>
<name>A0A1N7IS97_9BACI</name>
<protein>
    <submittedName>
        <fullName evidence="3">Transposase, IS605 OrfB family, central region</fullName>
    </submittedName>
</protein>
<reference evidence="4" key="1">
    <citation type="submission" date="2017-01" db="EMBL/GenBank/DDBJ databases">
        <authorList>
            <person name="Varghese N."/>
            <person name="Submissions S."/>
        </authorList>
    </citation>
    <scope>NUCLEOTIDE SEQUENCE [LARGE SCALE GENOMIC DNA]</scope>
    <source>
        <strain evidence="4">DSM 23127</strain>
    </source>
</reference>
<dbReference type="AlphaFoldDB" id="A0A1N7IS97"/>
<keyword evidence="4" id="KW-1185">Reference proteome</keyword>
<dbReference type="RefSeq" id="WP_076556995.1">
    <property type="nucleotide sequence ID" value="NZ_FTOC01000002.1"/>
</dbReference>
<evidence type="ECO:0000259" key="2">
    <source>
        <dbReference type="Pfam" id="PF07282"/>
    </source>
</evidence>
<dbReference type="InterPro" id="IPR051399">
    <property type="entry name" value="RNA-guided_DNA_endo/Transpos"/>
</dbReference>
<evidence type="ECO:0000256" key="1">
    <source>
        <dbReference type="ARBA" id="ARBA00023125"/>
    </source>
</evidence>